<accession>A0A437R1M8</accession>
<dbReference type="EMBL" id="SACS01000004">
    <property type="protein sequence ID" value="RVU40607.1"/>
    <property type="molecule type" value="Genomic_DNA"/>
</dbReference>
<dbReference type="Proteomes" id="UP000283077">
    <property type="component" value="Unassembled WGS sequence"/>
</dbReference>
<proteinExistence type="predicted"/>
<dbReference type="InterPro" id="IPR025164">
    <property type="entry name" value="Toastrack_DUF4097"/>
</dbReference>
<evidence type="ECO:0000313" key="3">
    <source>
        <dbReference type="Proteomes" id="UP000283077"/>
    </source>
</evidence>
<comment type="caution">
    <text evidence="2">The sequence shown here is derived from an EMBL/GenBank/DDBJ whole genome shotgun (WGS) entry which is preliminary data.</text>
</comment>
<reference evidence="2 3" key="1">
    <citation type="submission" date="2019-01" db="EMBL/GenBank/DDBJ databases">
        <authorList>
            <person name="Chen W.-M."/>
        </authorList>
    </citation>
    <scope>NUCLEOTIDE SEQUENCE [LARGE SCALE GENOMIC DNA]</scope>
    <source>
        <strain evidence="2 3">KYPC3</strain>
    </source>
</reference>
<name>A0A437R1M8_9GAMM</name>
<protein>
    <recommendedName>
        <fullName evidence="1">DUF4097 domain-containing protein</fullName>
    </recommendedName>
</protein>
<organism evidence="2 3">
    <name type="scientific">Rheinheimera riviphila</name>
    <dbReference type="NCBI Taxonomy" id="1834037"/>
    <lineage>
        <taxon>Bacteria</taxon>
        <taxon>Pseudomonadati</taxon>
        <taxon>Pseudomonadota</taxon>
        <taxon>Gammaproteobacteria</taxon>
        <taxon>Chromatiales</taxon>
        <taxon>Chromatiaceae</taxon>
        <taxon>Rheinheimera</taxon>
    </lineage>
</organism>
<feature type="domain" description="DUF4097" evidence="1">
    <location>
        <begin position="121"/>
        <end position="206"/>
    </location>
</feature>
<evidence type="ECO:0000313" key="2">
    <source>
        <dbReference type="EMBL" id="RVU40607.1"/>
    </source>
</evidence>
<evidence type="ECO:0000259" key="1">
    <source>
        <dbReference type="Pfam" id="PF13349"/>
    </source>
</evidence>
<keyword evidence="3" id="KW-1185">Reference proteome</keyword>
<dbReference type="PROSITE" id="PS51257">
    <property type="entry name" value="PROKAR_LIPOPROTEIN"/>
    <property type="match status" value="1"/>
</dbReference>
<dbReference type="RefSeq" id="WP_127698144.1">
    <property type="nucleotide sequence ID" value="NZ_SACS01000004.1"/>
</dbReference>
<dbReference type="OrthoDB" id="6195678at2"/>
<dbReference type="AlphaFoldDB" id="A0A437R1M8"/>
<dbReference type="Pfam" id="PF13349">
    <property type="entry name" value="DUF4097"/>
    <property type="match status" value="1"/>
</dbReference>
<gene>
    <name evidence="2" type="ORF">EOE67_06070</name>
</gene>
<sequence length="233" mass="23589">MKTTLLAFCTAAILSGCVIHVGGGGNSPDQHSTKRFELEASALTQLVASTGAGSLLIQGEAGRTTIEVVAEIHSYDGMNADISLQAQGNNAQLHASLPSSFVNGNSPYIDLIVKVPTNFGLVLDDGSGDTVIEGLTGALHVTDGSGELRINGGNSLRLDDGSGDVFVRNIAGAVSVEDGSGDLEIDQIGGIVSINDGSGDISVVRTAGLTITDAGSGDLDLDQINGPVSIAKD</sequence>